<dbReference type="PROSITE" id="PS50093">
    <property type="entry name" value="PKD"/>
    <property type="match status" value="1"/>
</dbReference>
<dbReference type="InterPro" id="IPR035986">
    <property type="entry name" value="PKD_dom_sf"/>
</dbReference>
<protein>
    <recommendedName>
        <fullName evidence="1">PKD domain-containing protein</fullName>
    </recommendedName>
</protein>
<name>A0A381U2R7_9ZZZZ</name>
<dbReference type="SUPFAM" id="SSF49299">
    <property type="entry name" value="PKD domain"/>
    <property type="match status" value="2"/>
</dbReference>
<proteinExistence type="predicted"/>
<dbReference type="CDD" id="cd00146">
    <property type="entry name" value="PKD"/>
    <property type="match status" value="1"/>
</dbReference>
<reference evidence="2" key="1">
    <citation type="submission" date="2018-05" db="EMBL/GenBank/DDBJ databases">
        <authorList>
            <person name="Lanie J.A."/>
            <person name="Ng W.-L."/>
            <person name="Kazmierczak K.M."/>
            <person name="Andrzejewski T.M."/>
            <person name="Davidsen T.M."/>
            <person name="Wayne K.J."/>
            <person name="Tettelin H."/>
            <person name="Glass J.I."/>
            <person name="Rusch D."/>
            <person name="Podicherti R."/>
            <person name="Tsui H.-C.T."/>
            <person name="Winkler M.E."/>
        </authorList>
    </citation>
    <scope>NUCLEOTIDE SEQUENCE</scope>
</reference>
<organism evidence="2">
    <name type="scientific">marine metagenome</name>
    <dbReference type="NCBI Taxonomy" id="408172"/>
    <lineage>
        <taxon>unclassified sequences</taxon>
        <taxon>metagenomes</taxon>
        <taxon>ecological metagenomes</taxon>
    </lineage>
</organism>
<evidence type="ECO:0000313" key="2">
    <source>
        <dbReference type="EMBL" id="SVA22061.1"/>
    </source>
</evidence>
<dbReference type="EMBL" id="UINC01005554">
    <property type="protein sequence ID" value="SVA22061.1"/>
    <property type="molecule type" value="Genomic_DNA"/>
</dbReference>
<feature type="domain" description="PKD" evidence="1">
    <location>
        <begin position="430"/>
        <end position="475"/>
    </location>
</feature>
<evidence type="ECO:0000259" key="1">
    <source>
        <dbReference type="PROSITE" id="PS50093"/>
    </source>
</evidence>
<sequence length="1306" mass="137919">MPQVRVDSPSFSLTVEKKQPVVIRTGAQGLRFSSHGEDGSIQFANGSALGSHPSLVHDAANNITSIQILKSVDALLDTANITTANIGTLFATTMVVGSTEAAGATFEDLSITNGLTVGKNVTVTGNLTVEGTTTTVSSSTLDVADLNITVAKGAVDSAAADGAGLTVDGASATFLYAHDGTKWVVNKPFSAAEANLTVSNTVTSYTTSSLVLPVGNDASRVSTQGGIRYSTAQSTFEGYDGSAWGSLGGVIDVDQDTYIKAELSDDNDILDFYTKGIRQAYISNTGLVSVTTKMTVPEANVTVANVTTLYVTSGATVPTPTETGHATTKAYVDAVSASVVGNTIELGAVPDGSWHDGAFLANNVTYDTNYLPAEGIEDNDNVTATLDTLNEVMHNVYRGSYVRHAKFTGSGLSGPATLTPTFTIDSEVYNTYDATRYDWDFGDGNTLSNQSATTQQHSYTTNAGSPFTVTLTAKNHNAEVSGSKGSFSTFKWEDMVVVYTNAPIPAFTYAYTQRDSSSVGPTSALNATINVDESSSAGDSQPVTYDVTASQFTTHWMLSFSDGTTYPTSATTGQTGATLEANWEVYASTKDYDKTWSSITQDTNFTATLYCYSTTTDPTDPKRNSSGDPHNIRVFRDYTNIGTFTAVGYNSTLTGNNNEDVDNNAVASGASEDGMKVTLTPALSGGSINGSYSTQLQWSFEDAYNSQSTAGWNYTASNFTNVQVVYFARQSNTADNSGDVKTISAQISSNHTLSPFPVKIGGATTTDVTIQKDPRAIWSAVFVTSSADASGGSTTKGYNFTDWDGNVRNSVQFTDASENVNAWNWDFDLDNSGTSTSTTQSPLNSYTTTGQYDIKLISTGANSETHRYASGADDTEQKNNYIEMVALPSYNYTYLTGKSMSVASQGSYTAKLCSGFTDNSGSETHGLSADDTVNRRSSTTVAATKFSTQAREFVGDAGGYSGSILTALVNGSADGAKTFTTGNDNGTYTSLVVSDDNDIQYGQSAFPTKFNRIYKGTISNASALAAGVNCYKLSHDNGASTTTSGVLSFVVDTDMSSTPSLNAYNVAMNSNGTVRYMSKMAYLRNSGTPKLAISSLNITNLAGECFADTTPIQVVDNGGSAVNGTKYMSYSDLSISTPLARNSSPTGLSGNVTITPTGKGIDGTIKLRGVNLNGSGSYVADSTNIMYWNDAPQIDEEDVSDVSGGYSSRNSMIRVGGFSVADTPSYTAADFYSTAAWDSQNTTLVDSDAPLLPHSTSDRFVWDDTNWQTKLPGLTNNNDRSSAPATQYVTFAVSKTNVNSLILTLT</sequence>
<dbReference type="InterPro" id="IPR000601">
    <property type="entry name" value="PKD_dom"/>
</dbReference>
<accession>A0A381U2R7</accession>
<dbReference type="Gene3D" id="2.60.40.10">
    <property type="entry name" value="Immunoglobulins"/>
    <property type="match status" value="2"/>
</dbReference>
<dbReference type="InterPro" id="IPR013783">
    <property type="entry name" value="Ig-like_fold"/>
</dbReference>
<feature type="non-terminal residue" evidence="2">
    <location>
        <position position="1306"/>
    </location>
</feature>
<gene>
    <name evidence="2" type="ORF">METZ01_LOCUS74915</name>
</gene>